<gene>
    <name evidence="2" type="ORF">C6P37_10630</name>
</gene>
<protein>
    <submittedName>
        <fullName evidence="2">Uncharacterized protein</fullName>
    </submittedName>
</protein>
<evidence type="ECO:0000313" key="3">
    <source>
        <dbReference type="Proteomes" id="UP000257014"/>
    </source>
</evidence>
<feature type="transmembrane region" description="Helical" evidence="1">
    <location>
        <begin position="186"/>
        <end position="205"/>
    </location>
</feature>
<feature type="transmembrane region" description="Helical" evidence="1">
    <location>
        <begin position="76"/>
        <end position="97"/>
    </location>
</feature>
<evidence type="ECO:0000256" key="1">
    <source>
        <dbReference type="SAM" id="Phobius"/>
    </source>
</evidence>
<keyword evidence="1" id="KW-0472">Membrane</keyword>
<accession>A0A3E0K3G1</accession>
<dbReference type="AlphaFoldDB" id="A0A3E0K3G1"/>
<feature type="transmembrane region" description="Helical" evidence="1">
    <location>
        <begin position="16"/>
        <end position="36"/>
    </location>
</feature>
<evidence type="ECO:0000313" key="2">
    <source>
        <dbReference type="EMBL" id="REJ27565.1"/>
    </source>
</evidence>
<sequence length="277" mass="32177">MNKYLKLLNFELNRFFKIYLVLIVLTVVLQMTAVIVECRQYLKQANEMIYGMNASKEQFLADYGQMSFVHIVTNGWFMWSIAICAVTLIIYVFFIWYRDWFARNTFAYRLLTLPTDRINVYLAKATAIFLMVLGLISLQLILFPVEQGIFRAMIPDDFRQDLSTADIITFSKYLTVLFPGTLIEFVARYGAGLMVVLVLFTAILFERCYRFRGIFFGAGYCALAAGIFLSPILIEMFTEKVYLYPIERFFAEVALGLFVSGMSIFISRFLLNYKIRV</sequence>
<dbReference type="RefSeq" id="WP_020154980.1">
    <property type="nucleotide sequence ID" value="NZ_LZRR01000079.1"/>
</dbReference>
<dbReference type="Proteomes" id="UP000257014">
    <property type="component" value="Unassembled WGS sequence"/>
</dbReference>
<feature type="transmembrane region" description="Helical" evidence="1">
    <location>
        <begin position="249"/>
        <end position="271"/>
    </location>
</feature>
<feature type="transmembrane region" description="Helical" evidence="1">
    <location>
        <begin position="217"/>
        <end position="237"/>
    </location>
</feature>
<name>A0A3E0K3G1_9BACI</name>
<keyword evidence="1" id="KW-1133">Transmembrane helix</keyword>
<organism evidence="2 3">
    <name type="scientific">Caldibacillus debilis</name>
    <dbReference type="NCBI Taxonomy" id="301148"/>
    <lineage>
        <taxon>Bacteria</taxon>
        <taxon>Bacillati</taxon>
        <taxon>Bacillota</taxon>
        <taxon>Bacilli</taxon>
        <taxon>Bacillales</taxon>
        <taxon>Bacillaceae</taxon>
        <taxon>Caldibacillus</taxon>
    </lineage>
</organism>
<comment type="caution">
    <text evidence="2">The sequence shown here is derived from an EMBL/GenBank/DDBJ whole genome shotgun (WGS) entry which is preliminary data.</text>
</comment>
<dbReference type="EMBL" id="QEWE01000020">
    <property type="protein sequence ID" value="REJ27565.1"/>
    <property type="molecule type" value="Genomic_DNA"/>
</dbReference>
<feature type="transmembrane region" description="Helical" evidence="1">
    <location>
        <begin position="118"/>
        <end position="143"/>
    </location>
</feature>
<keyword evidence="1" id="KW-0812">Transmembrane</keyword>
<proteinExistence type="predicted"/>
<reference evidence="2 3" key="1">
    <citation type="submission" date="2018-03" db="EMBL/GenBank/DDBJ databases">
        <authorList>
            <person name="Keele B.F."/>
        </authorList>
    </citation>
    <scope>NUCLEOTIDE SEQUENCE [LARGE SCALE GENOMIC DNA]</scope>
    <source>
        <strain evidence="2">ZCTH4_d</strain>
    </source>
</reference>